<evidence type="ECO:0000256" key="4">
    <source>
        <dbReference type="ARBA" id="ARBA00022723"/>
    </source>
</evidence>
<keyword evidence="8" id="KW-0800">Toxin</keyword>
<evidence type="ECO:0000256" key="5">
    <source>
        <dbReference type="ARBA" id="ARBA00022801"/>
    </source>
</evidence>
<protein>
    <recommendedName>
        <fullName evidence="8">Ribonuclease VapC</fullName>
        <shortName evidence="8">RNase VapC</shortName>
        <ecNumber evidence="8">3.1.-.-</ecNumber>
    </recommendedName>
    <alternativeName>
        <fullName evidence="8">Toxin VapC</fullName>
    </alternativeName>
</protein>
<dbReference type="SUPFAM" id="SSF88723">
    <property type="entry name" value="PIN domain-like"/>
    <property type="match status" value="1"/>
</dbReference>
<name>A0ABY4YH94_9MICO</name>
<feature type="binding site" evidence="8">
    <location>
        <position position="6"/>
    </location>
    <ligand>
        <name>Mg(2+)</name>
        <dbReference type="ChEBI" id="CHEBI:18420"/>
    </ligand>
</feature>
<dbReference type="HAMAP" id="MF_00265">
    <property type="entry name" value="VapC_Nob1"/>
    <property type="match status" value="1"/>
</dbReference>
<sequence length="129" mass="13728">MRVILDTSVLIGADAPDGVEAAISVVSLTELHFGVLLATDPDERARRTDRLAAVEATFDPLPVTPEVARAWGRLAAAVSQRGGKPRRRQLDLAIAATATVENVPLLTHNVGDFGIIEDLVDARKPDPGE</sequence>
<organism evidence="10 11">
    <name type="scientific">Ornithinimicrobium cryptoxanthini</name>
    <dbReference type="NCBI Taxonomy" id="2934161"/>
    <lineage>
        <taxon>Bacteria</taxon>
        <taxon>Bacillati</taxon>
        <taxon>Actinomycetota</taxon>
        <taxon>Actinomycetes</taxon>
        <taxon>Micrococcales</taxon>
        <taxon>Ornithinimicrobiaceae</taxon>
        <taxon>Ornithinimicrobium</taxon>
    </lineage>
</organism>
<dbReference type="Gene3D" id="3.40.50.1010">
    <property type="entry name" value="5'-nuclease"/>
    <property type="match status" value="1"/>
</dbReference>
<comment type="function">
    <text evidence="8">Toxic component of a toxin-antitoxin (TA) system. An RNase.</text>
</comment>
<keyword evidence="5 8" id="KW-0378">Hydrolase</keyword>
<evidence type="ECO:0000313" key="10">
    <source>
        <dbReference type="EMBL" id="USQ76134.1"/>
    </source>
</evidence>
<keyword evidence="4 8" id="KW-0479">Metal-binding</keyword>
<dbReference type="InterPro" id="IPR022907">
    <property type="entry name" value="VapC_family"/>
</dbReference>
<dbReference type="EC" id="3.1.-.-" evidence="8"/>
<evidence type="ECO:0000256" key="8">
    <source>
        <dbReference type="HAMAP-Rule" id="MF_00265"/>
    </source>
</evidence>
<dbReference type="InterPro" id="IPR050556">
    <property type="entry name" value="Type_II_TA_system_RNase"/>
</dbReference>
<keyword evidence="2 8" id="KW-1277">Toxin-antitoxin system</keyword>
<comment type="cofactor">
    <cofactor evidence="1 8">
        <name>Mg(2+)</name>
        <dbReference type="ChEBI" id="CHEBI:18420"/>
    </cofactor>
</comment>
<evidence type="ECO:0000256" key="1">
    <source>
        <dbReference type="ARBA" id="ARBA00001946"/>
    </source>
</evidence>
<gene>
    <name evidence="8" type="primary">vapC</name>
    <name evidence="10" type="ORF">NF557_16330</name>
</gene>
<feature type="domain" description="PIN" evidence="9">
    <location>
        <begin position="4"/>
        <end position="109"/>
    </location>
</feature>
<evidence type="ECO:0000256" key="6">
    <source>
        <dbReference type="ARBA" id="ARBA00022842"/>
    </source>
</evidence>
<evidence type="ECO:0000313" key="11">
    <source>
        <dbReference type="Proteomes" id="UP001056535"/>
    </source>
</evidence>
<dbReference type="Proteomes" id="UP001056535">
    <property type="component" value="Chromosome"/>
</dbReference>
<feature type="binding site" evidence="8">
    <location>
        <position position="91"/>
    </location>
    <ligand>
        <name>Mg(2+)</name>
        <dbReference type="ChEBI" id="CHEBI:18420"/>
    </ligand>
</feature>
<dbReference type="PANTHER" id="PTHR33653">
    <property type="entry name" value="RIBONUCLEASE VAPC2"/>
    <property type="match status" value="1"/>
</dbReference>
<keyword evidence="11" id="KW-1185">Reference proteome</keyword>
<dbReference type="PANTHER" id="PTHR33653:SF1">
    <property type="entry name" value="RIBONUCLEASE VAPC2"/>
    <property type="match status" value="1"/>
</dbReference>
<evidence type="ECO:0000259" key="9">
    <source>
        <dbReference type="Pfam" id="PF01850"/>
    </source>
</evidence>
<proteinExistence type="inferred from homology"/>
<evidence type="ECO:0000256" key="7">
    <source>
        <dbReference type="ARBA" id="ARBA00038093"/>
    </source>
</evidence>
<keyword evidence="6 8" id="KW-0460">Magnesium</keyword>
<evidence type="ECO:0000256" key="2">
    <source>
        <dbReference type="ARBA" id="ARBA00022649"/>
    </source>
</evidence>
<dbReference type="Pfam" id="PF01850">
    <property type="entry name" value="PIN"/>
    <property type="match status" value="1"/>
</dbReference>
<keyword evidence="3 8" id="KW-0540">Nuclease</keyword>
<dbReference type="InterPro" id="IPR029060">
    <property type="entry name" value="PIN-like_dom_sf"/>
</dbReference>
<reference evidence="10" key="1">
    <citation type="submission" date="2022-06" db="EMBL/GenBank/DDBJ databases">
        <title>Ornithinimicrobium JY.X270.</title>
        <authorList>
            <person name="Huang Y."/>
        </authorList>
    </citation>
    <scope>NUCLEOTIDE SEQUENCE</scope>
    <source>
        <strain evidence="10">JY.X270</strain>
    </source>
</reference>
<dbReference type="EMBL" id="CP099490">
    <property type="protein sequence ID" value="USQ76134.1"/>
    <property type="molecule type" value="Genomic_DNA"/>
</dbReference>
<evidence type="ECO:0000256" key="3">
    <source>
        <dbReference type="ARBA" id="ARBA00022722"/>
    </source>
</evidence>
<dbReference type="RefSeq" id="WP_252620829.1">
    <property type="nucleotide sequence ID" value="NZ_CP099490.1"/>
</dbReference>
<comment type="similarity">
    <text evidence="7 8">Belongs to the PINc/VapC protein family.</text>
</comment>
<dbReference type="InterPro" id="IPR002716">
    <property type="entry name" value="PIN_dom"/>
</dbReference>
<accession>A0ABY4YH94</accession>